<evidence type="ECO:0000256" key="7">
    <source>
        <dbReference type="ARBA" id="ARBA00022801"/>
    </source>
</evidence>
<feature type="binding site" evidence="9">
    <location>
        <position position="349"/>
    </location>
    <ligand>
        <name>Mn(2+)</name>
        <dbReference type="ChEBI" id="CHEBI:29035"/>
        <label>2</label>
    </ligand>
</feature>
<keyword evidence="6 9" id="KW-0479">Metal-binding</keyword>
<dbReference type="Gene3D" id="3.40.220.10">
    <property type="entry name" value="Leucine Aminopeptidase, subunit E, domain 1"/>
    <property type="match status" value="1"/>
</dbReference>
<dbReference type="InterPro" id="IPR023042">
    <property type="entry name" value="Peptidase_M17_leu_NH2_pept"/>
</dbReference>
<evidence type="ECO:0000256" key="1">
    <source>
        <dbReference type="ARBA" id="ARBA00000135"/>
    </source>
</evidence>
<feature type="binding site" evidence="9">
    <location>
        <position position="270"/>
    </location>
    <ligand>
        <name>Mn(2+)</name>
        <dbReference type="ChEBI" id="CHEBI:29035"/>
        <label>2</label>
    </ligand>
</feature>
<evidence type="ECO:0000256" key="2">
    <source>
        <dbReference type="ARBA" id="ARBA00000967"/>
    </source>
</evidence>
<dbReference type="Pfam" id="PF00883">
    <property type="entry name" value="Peptidase_M17"/>
    <property type="match status" value="1"/>
</dbReference>
<keyword evidence="14" id="KW-1185">Reference proteome</keyword>
<dbReference type="OrthoDB" id="9809354at2"/>
<keyword evidence="9" id="KW-0963">Cytoplasm</keyword>
<dbReference type="GO" id="GO:0070006">
    <property type="term" value="F:metalloaminopeptidase activity"/>
    <property type="evidence" value="ECO:0007669"/>
    <property type="project" value="InterPro"/>
</dbReference>
<evidence type="ECO:0000256" key="9">
    <source>
        <dbReference type="HAMAP-Rule" id="MF_00181"/>
    </source>
</evidence>
<comment type="similarity">
    <text evidence="3 9">Belongs to the peptidase M17 family.</text>
</comment>
<sequence length="494" mass="51714">MEFSIKASAPEKLRTPCLVLLHLVGQPASAQFTAVDTASGGLLEKLVKRDLDDKTGSLLSIPALPGVPAERVLVVSLGAAEALQPQLLRSSLAAIGKWIAGNKVTSASICCGALPAALTDAATGLRLAAQSLVDATYRFDAIRGKVENKPRSPVELNFLFDAKPAAELRTALEQGVAIAAGQALTRDLGNLPANYCTPATLADTAKSLAHEYKLKLKVYDRQGIEELGMGSFLAVAQGTQEEPRFITLEYKGGKAKAAPIVLVGKGVTFDSGGISLKPGEAMDEMKFDMCGAASVLGIFRTVAKLGLPINLVGLIPATENLPSGTAVKPGDVVTSLSGQTIEILNTDAEGRLILCDALTYAERYKPACVIDIATLTGACIIALGHHTSGLLANDDALAAELLTAGRAAGDRAWQLPLFDEYQEQLKSNFADLANIGGRPAGSITAACFLSRFAKAYRWAHLDIAGTAWKSGADKGATGRPVPLLAEFLIRQAGQ</sequence>
<organism evidence="12 13">
    <name type="scientific">Candidatus Dactylopiibacterium carminicum</name>
    <dbReference type="NCBI Taxonomy" id="857335"/>
    <lineage>
        <taxon>Bacteria</taxon>
        <taxon>Pseudomonadati</taxon>
        <taxon>Pseudomonadota</taxon>
        <taxon>Betaproteobacteria</taxon>
        <taxon>Rhodocyclales</taxon>
        <taxon>Rhodocyclaceae</taxon>
        <taxon>Candidatus Dactylopiibacterium</taxon>
    </lineage>
</organism>
<dbReference type="HAMAP" id="MF_00181">
    <property type="entry name" value="Cytosol_peptidase_M17"/>
    <property type="match status" value="1"/>
</dbReference>
<feature type="binding site" evidence="9">
    <location>
        <position position="270"/>
    </location>
    <ligand>
        <name>Mn(2+)</name>
        <dbReference type="ChEBI" id="CHEBI:29035"/>
        <label>1</label>
    </ligand>
</feature>
<evidence type="ECO:0000256" key="3">
    <source>
        <dbReference type="ARBA" id="ARBA00009528"/>
    </source>
</evidence>
<dbReference type="AlphaFoldDB" id="A0A272EYZ4"/>
<comment type="cofactor">
    <cofactor evidence="9">
        <name>Mn(2+)</name>
        <dbReference type="ChEBI" id="CHEBI:29035"/>
    </cofactor>
    <text evidence="9">Binds 2 manganese ions per subunit.</text>
</comment>
<dbReference type="FunFam" id="3.40.630.10:FF:000004">
    <property type="entry name" value="Probable cytosol aminopeptidase"/>
    <property type="match status" value="1"/>
</dbReference>
<dbReference type="PRINTS" id="PR00481">
    <property type="entry name" value="LAMNOPPTDASE"/>
</dbReference>
<evidence type="ECO:0000256" key="6">
    <source>
        <dbReference type="ARBA" id="ARBA00022723"/>
    </source>
</evidence>
<keyword evidence="7 9" id="KW-0378">Hydrolase</keyword>
<dbReference type="Pfam" id="PF02789">
    <property type="entry name" value="Peptidase_M17_N"/>
    <property type="match status" value="1"/>
</dbReference>
<dbReference type="EC" id="3.4.11.1" evidence="9"/>
<keyword evidence="8 9" id="KW-0464">Manganese</keyword>
<comment type="subcellular location">
    <subcellularLocation>
        <location evidence="9">Cytoplasm</location>
    </subcellularLocation>
</comment>
<evidence type="ECO:0000313" key="11">
    <source>
        <dbReference type="EMBL" id="KAF7600840.1"/>
    </source>
</evidence>
<dbReference type="InterPro" id="IPR000819">
    <property type="entry name" value="Peptidase_M17_C"/>
</dbReference>
<feature type="domain" description="Cytosol aminopeptidase" evidence="10">
    <location>
        <begin position="345"/>
        <end position="352"/>
    </location>
</feature>
<comment type="caution">
    <text evidence="12">The sequence shown here is derived from an EMBL/GenBank/DDBJ whole genome shotgun (WGS) entry which is preliminary data.</text>
</comment>
<dbReference type="PANTHER" id="PTHR11963">
    <property type="entry name" value="LEUCINE AMINOPEPTIDASE-RELATED"/>
    <property type="match status" value="1"/>
</dbReference>
<dbReference type="Gene3D" id="3.40.630.10">
    <property type="entry name" value="Zn peptidases"/>
    <property type="match status" value="1"/>
</dbReference>
<dbReference type="GO" id="GO:0005737">
    <property type="term" value="C:cytoplasm"/>
    <property type="evidence" value="ECO:0007669"/>
    <property type="project" value="UniProtKB-SubCell"/>
</dbReference>
<dbReference type="SUPFAM" id="SSF53187">
    <property type="entry name" value="Zn-dependent exopeptidases"/>
    <property type="match status" value="1"/>
</dbReference>
<dbReference type="EMBL" id="MDUX01000001">
    <property type="protein sequence ID" value="KAF7600840.1"/>
    <property type="molecule type" value="Genomic_DNA"/>
</dbReference>
<dbReference type="PANTHER" id="PTHR11963:SF23">
    <property type="entry name" value="CYTOSOL AMINOPEPTIDASE"/>
    <property type="match status" value="1"/>
</dbReference>
<protein>
    <recommendedName>
        <fullName evidence="9">Probable cytosol aminopeptidase</fullName>
        <ecNumber evidence="9">3.4.11.1</ecNumber>
    </recommendedName>
    <alternativeName>
        <fullName evidence="9">Leucine aminopeptidase</fullName>
        <shortName evidence="9">LAP</shortName>
        <ecNumber evidence="9">3.4.11.10</ecNumber>
    </alternativeName>
    <alternativeName>
        <fullName evidence="9">Leucyl aminopeptidase</fullName>
    </alternativeName>
</protein>
<accession>A0A272EYZ4</accession>
<dbReference type="EC" id="3.4.11.10" evidence="9"/>
<dbReference type="Proteomes" id="UP000216107">
    <property type="component" value="Unassembled WGS sequence"/>
</dbReference>
<evidence type="ECO:0000313" key="12">
    <source>
        <dbReference type="EMBL" id="PAS95339.1"/>
    </source>
</evidence>
<gene>
    <name evidence="9" type="primary">pepA</name>
    <name evidence="11" type="ORF">BGI27_00355</name>
    <name evidence="12" type="ORF">CGU29_00390</name>
</gene>
<dbReference type="Proteomes" id="UP000623509">
    <property type="component" value="Unassembled WGS sequence"/>
</dbReference>
<dbReference type="SUPFAM" id="SSF52949">
    <property type="entry name" value="Macro domain-like"/>
    <property type="match status" value="1"/>
</dbReference>
<feature type="active site" evidence="9">
    <location>
        <position position="351"/>
    </location>
</feature>
<dbReference type="PROSITE" id="PS00631">
    <property type="entry name" value="CYTOSOL_AP"/>
    <property type="match status" value="1"/>
</dbReference>
<name>A0A272EYZ4_9RHOO</name>
<feature type="binding site" evidence="9">
    <location>
        <position position="288"/>
    </location>
    <ligand>
        <name>Mn(2+)</name>
        <dbReference type="ChEBI" id="CHEBI:29035"/>
        <label>2</label>
    </ligand>
</feature>
<proteinExistence type="inferred from homology"/>
<dbReference type="GO" id="GO:0006508">
    <property type="term" value="P:proteolysis"/>
    <property type="evidence" value="ECO:0007669"/>
    <property type="project" value="UniProtKB-KW"/>
</dbReference>
<dbReference type="GO" id="GO:0030145">
    <property type="term" value="F:manganese ion binding"/>
    <property type="evidence" value="ECO:0007669"/>
    <property type="project" value="UniProtKB-UniRule"/>
</dbReference>
<keyword evidence="4 9" id="KW-0031">Aminopeptidase</keyword>
<evidence type="ECO:0000313" key="14">
    <source>
        <dbReference type="Proteomes" id="UP000623509"/>
    </source>
</evidence>
<comment type="function">
    <text evidence="9">Presumably involved in the processing and regular turnover of intracellular proteins. Catalyzes the removal of unsubstituted N-terminal amino acids from various peptides.</text>
</comment>
<dbReference type="NCBIfam" id="NF002073">
    <property type="entry name" value="PRK00913.1-2"/>
    <property type="match status" value="1"/>
</dbReference>
<dbReference type="InterPro" id="IPR008283">
    <property type="entry name" value="Peptidase_M17_N"/>
</dbReference>
<evidence type="ECO:0000256" key="5">
    <source>
        <dbReference type="ARBA" id="ARBA00022670"/>
    </source>
</evidence>
<dbReference type="CDD" id="cd00433">
    <property type="entry name" value="Peptidase_M17"/>
    <property type="match status" value="1"/>
</dbReference>
<reference evidence="12 13" key="2">
    <citation type="submission" date="2017-07" db="EMBL/GenBank/DDBJ databases">
        <title>Candidatus Dactylopiibacterium carminicum, a nitrogen-fixing symbiont of the cochineal insect Dactylopius coccus and Dactylopius opuntiae (Hemiptera: Coccoidea: Dactylopiidae).</title>
        <authorList>
            <person name="Vera A."/>
        </authorList>
    </citation>
    <scope>NUCLEOTIDE SEQUENCE [LARGE SCALE GENOMIC DNA]</scope>
    <source>
        <strain evidence="12 13">NFDCM</strain>
    </source>
</reference>
<evidence type="ECO:0000256" key="4">
    <source>
        <dbReference type="ARBA" id="ARBA00022438"/>
    </source>
</evidence>
<evidence type="ECO:0000256" key="8">
    <source>
        <dbReference type="ARBA" id="ARBA00023211"/>
    </source>
</evidence>
<evidence type="ECO:0000259" key="10">
    <source>
        <dbReference type="PROSITE" id="PS00631"/>
    </source>
</evidence>
<reference evidence="11 14" key="1">
    <citation type="submission" date="2016-08" db="EMBL/GenBank/DDBJ databases">
        <title>Candidatus Dactylopiibacterium carminicum genome sequence.</title>
        <authorList>
            <person name="Ramirez-Puebla S.T."/>
            <person name="Ormeno-Orrillo E."/>
            <person name="Vera-Ponce De Leon A."/>
            <person name="Luis L."/>
            <person name="Sanchez-Flores A."/>
            <person name="Monica R."/>
            <person name="Martinez-Romero E."/>
        </authorList>
    </citation>
    <scope>NUCLEOTIDE SEQUENCE [LARGE SCALE GENOMIC DNA]</scope>
    <source>
        <strain evidence="11">END1</strain>
    </source>
</reference>
<evidence type="ECO:0000313" key="13">
    <source>
        <dbReference type="Proteomes" id="UP000216107"/>
    </source>
</evidence>
<comment type="catalytic activity">
    <reaction evidence="1 9">
        <text>Release of an N-terminal amino acid, Xaa-|-Yaa-, in which Xaa is preferably Leu, but may be other amino acids including Pro although not Arg or Lys, and Yaa may be Pro. Amino acid amides and methyl esters are also readily hydrolyzed, but rates on arylamides are exceedingly low.</text>
        <dbReference type="EC" id="3.4.11.1"/>
    </reaction>
</comment>
<dbReference type="RefSeq" id="WP_095522949.1">
    <property type="nucleotide sequence ID" value="NZ_MDUX01000001.1"/>
</dbReference>
<feature type="binding site" evidence="9">
    <location>
        <position position="347"/>
    </location>
    <ligand>
        <name>Mn(2+)</name>
        <dbReference type="ChEBI" id="CHEBI:29035"/>
        <label>1</label>
    </ligand>
</feature>
<dbReference type="InterPro" id="IPR011356">
    <property type="entry name" value="Leucine_aapep/pepB"/>
</dbReference>
<keyword evidence="5 9" id="KW-0645">Protease</keyword>
<dbReference type="InterPro" id="IPR043472">
    <property type="entry name" value="Macro_dom-like"/>
</dbReference>
<feature type="active site" evidence="9">
    <location>
        <position position="277"/>
    </location>
</feature>
<feature type="binding site" evidence="9">
    <location>
        <position position="265"/>
    </location>
    <ligand>
        <name>Mn(2+)</name>
        <dbReference type="ChEBI" id="CHEBI:29035"/>
        <label>2</label>
    </ligand>
</feature>
<dbReference type="EMBL" id="NMRN01000001">
    <property type="protein sequence ID" value="PAS95339.1"/>
    <property type="molecule type" value="Genomic_DNA"/>
</dbReference>
<comment type="catalytic activity">
    <reaction evidence="2 9">
        <text>Release of an N-terminal amino acid, preferentially leucine, but not glutamic or aspartic acids.</text>
        <dbReference type="EC" id="3.4.11.10"/>
    </reaction>
</comment>
<dbReference type="NCBIfam" id="NF002074">
    <property type="entry name" value="PRK00913.1-4"/>
    <property type="match status" value="1"/>
</dbReference>
<feature type="binding site" evidence="9">
    <location>
        <position position="349"/>
    </location>
    <ligand>
        <name>Mn(2+)</name>
        <dbReference type="ChEBI" id="CHEBI:29035"/>
        <label>1</label>
    </ligand>
</feature>